<dbReference type="Pfam" id="PF01476">
    <property type="entry name" value="LysM"/>
    <property type="match status" value="1"/>
</dbReference>
<feature type="domain" description="LysM" evidence="1">
    <location>
        <begin position="239"/>
        <end position="288"/>
    </location>
</feature>
<dbReference type="EMBL" id="FXXP01000003">
    <property type="protein sequence ID" value="SMX29782.1"/>
    <property type="molecule type" value="Genomic_DNA"/>
</dbReference>
<dbReference type="AlphaFoldDB" id="A0A238JIL0"/>
<name>A0A238JIL0_9RHOB</name>
<accession>A0A238JIL0</accession>
<dbReference type="Proteomes" id="UP000225972">
    <property type="component" value="Unassembled WGS sequence"/>
</dbReference>
<reference evidence="3" key="1">
    <citation type="submission" date="2017-05" db="EMBL/GenBank/DDBJ databases">
        <authorList>
            <person name="Rodrigo-Torres L."/>
            <person name="Arahal R. D."/>
            <person name="Lucena T."/>
        </authorList>
    </citation>
    <scope>NUCLEOTIDE SEQUENCE [LARGE SCALE GENOMIC DNA]</scope>
    <source>
        <strain evidence="3">CECT 8649</strain>
    </source>
</reference>
<dbReference type="InterPro" id="IPR036779">
    <property type="entry name" value="LysM_dom_sf"/>
</dbReference>
<dbReference type="OrthoDB" id="7877177at2"/>
<evidence type="ECO:0000259" key="1">
    <source>
        <dbReference type="PROSITE" id="PS51782"/>
    </source>
</evidence>
<evidence type="ECO:0000313" key="3">
    <source>
        <dbReference type="Proteomes" id="UP000225972"/>
    </source>
</evidence>
<organism evidence="2 3">
    <name type="scientific">Pelagimonas phthalicica</name>
    <dbReference type="NCBI Taxonomy" id="1037362"/>
    <lineage>
        <taxon>Bacteria</taxon>
        <taxon>Pseudomonadati</taxon>
        <taxon>Pseudomonadota</taxon>
        <taxon>Alphaproteobacteria</taxon>
        <taxon>Rhodobacterales</taxon>
        <taxon>Roseobacteraceae</taxon>
        <taxon>Pelagimonas</taxon>
    </lineage>
</organism>
<gene>
    <name evidence="2" type="ORF">TRP8649_03921</name>
</gene>
<dbReference type="Gene3D" id="3.10.350.10">
    <property type="entry name" value="LysM domain"/>
    <property type="match status" value="1"/>
</dbReference>
<dbReference type="SMART" id="SM00257">
    <property type="entry name" value="LysM"/>
    <property type="match status" value="1"/>
</dbReference>
<proteinExistence type="predicted"/>
<dbReference type="CDD" id="cd00118">
    <property type="entry name" value="LysM"/>
    <property type="match status" value="1"/>
</dbReference>
<protein>
    <submittedName>
        <fullName evidence="2">LysM domain/BON superfamily protein</fullName>
    </submittedName>
</protein>
<keyword evidence="3" id="KW-1185">Reference proteome</keyword>
<dbReference type="RefSeq" id="WP_133840861.1">
    <property type="nucleotide sequence ID" value="NZ_FXXP01000003.1"/>
</dbReference>
<dbReference type="PROSITE" id="PS51782">
    <property type="entry name" value="LYSM"/>
    <property type="match status" value="1"/>
</dbReference>
<dbReference type="SUPFAM" id="SSF54106">
    <property type="entry name" value="LysM domain"/>
    <property type="match status" value="1"/>
</dbReference>
<sequence length="292" mass="30370">MIRLIALSFGTVTMVGAVLWGLDDRNAKPQGELNEVSRSEPATLSLQPALVQSGVVMNQPVAQAPVPATVRAAIQAEVAEIPRIRPVARPSNLVPQPQPAPKPVQEASLADQARAALAPRTVTPAPAPAPVQASPAATSLADQVKAALAPKPAAPAPQPVAKAPVQAAPVQQAPVVAAKPAKRDITNDAVATMSYGIIGAFQAEPSQKPATPTLRPQARVPALANQQTAKLEPAAPPMRTYTVKEGDSLPGIAFRFYGTTVAYLQIINANQDVLANPSDLRAGMTLRIPETE</sequence>
<dbReference type="InterPro" id="IPR018392">
    <property type="entry name" value="LysM"/>
</dbReference>
<evidence type="ECO:0000313" key="2">
    <source>
        <dbReference type="EMBL" id="SMX29782.1"/>
    </source>
</evidence>